<evidence type="ECO:0000313" key="2">
    <source>
        <dbReference type="EMBL" id="ORY76478.1"/>
    </source>
</evidence>
<dbReference type="AlphaFoldDB" id="A0A1Y2EY20"/>
<dbReference type="SUPFAM" id="SSF48371">
    <property type="entry name" value="ARM repeat"/>
    <property type="match status" value="1"/>
</dbReference>
<evidence type="ECO:0000256" key="1">
    <source>
        <dbReference type="SAM" id="MobiDB-lite"/>
    </source>
</evidence>
<dbReference type="EMBL" id="MCOG01000022">
    <property type="protein sequence ID" value="ORY76478.1"/>
    <property type="molecule type" value="Genomic_DNA"/>
</dbReference>
<dbReference type="InterPro" id="IPR016024">
    <property type="entry name" value="ARM-type_fold"/>
</dbReference>
<evidence type="ECO:0000313" key="3">
    <source>
        <dbReference type="Proteomes" id="UP000193920"/>
    </source>
</evidence>
<name>A0A1Y2EY20_9FUNG</name>
<proteinExistence type="predicted"/>
<evidence type="ECO:0008006" key="4">
    <source>
        <dbReference type="Google" id="ProtNLM"/>
    </source>
</evidence>
<reference evidence="2 3" key="1">
    <citation type="submission" date="2016-08" db="EMBL/GenBank/DDBJ databases">
        <title>A Parts List for Fungal Cellulosomes Revealed by Comparative Genomics.</title>
        <authorList>
            <consortium name="DOE Joint Genome Institute"/>
            <person name="Haitjema C.H."/>
            <person name="Gilmore S.P."/>
            <person name="Henske J.K."/>
            <person name="Solomon K.V."/>
            <person name="De Groot R."/>
            <person name="Kuo A."/>
            <person name="Mondo S.J."/>
            <person name="Salamov A.A."/>
            <person name="Labutti K."/>
            <person name="Zhao Z."/>
            <person name="Chiniquy J."/>
            <person name="Barry K."/>
            <person name="Brewer H.M."/>
            <person name="Purvine S.O."/>
            <person name="Wright A.T."/>
            <person name="Boxma B."/>
            <person name="Van Alen T."/>
            <person name="Hackstein J.H."/>
            <person name="Baker S.E."/>
            <person name="Grigoriev I.V."/>
            <person name="O'Malley M.A."/>
        </authorList>
    </citation>
    <scope>NUCLEOTIDE SEQUENCE [LARGE SCALE GENOMIC DNA]</scope>
    <source>
        <strain evidence="2 3">G1</strain>
    </source>
</reference>
<feature type="compositionally biased region" description="Low complexity" evidence="1">
    <location>
        <begin position="7"/>
        <end position="21"/>
    </location>
</feature>
<protein>
    <recommendedName>
        <fullName evidence="4">ARM repeat-containing protein</fullName>
    </recommendedName>
</protein>
<dbReference type="InterPro" id="IPR011989">
    <property type="entry name" value="ARM-like"/>
</dbReference>
<organism evidence="2 3">
    <name type="scientific">Neocallimastix californiae</name>
    <dbReference type="NCBI Taxonomy" id="1754190"/>
    <lineage>
        <taxon>Eukaryota</taxon>
        <taxon>Fungi</taxon>
        <taxon>Fungi incertae sedis</taxon>
        <taxon>Chytridiomycota</taxon>
        <taxon>Chytridiomycota incertae sedis</taxon>
        <taxon>Neocallimastigomycetes</taxon>
        <taxon>Neocallimastigales</taxon>
        <taxon>Neocallimastigaceae</taxon>
        <taxon>Neocallimastix</taxon>
    </lineage>
</organism>
<sequence>MSYNILDFSDNASTSSSESSGGFSYVKAFENELKKLYSASLSLRYSACVEIGNIAFLGGEAIENYILRNRRFLQVLLKISTSVVEPSVLRLQVIQTIYVLCRSNQLYKVLIEYKLFDHLLTLIKDRNEDIQKWSIHVMLNVVVKKFEYFKENLLLPGLETQVAKIAKEDWTNWIYNDADELLILIKLLKEENN</sequence>
<keyword evidence="3" id="KW-1185">Reference proteome</keyword>
<dbReference type="Proteomes" id="UP000193920">
    <property type="component" value="Unassembled WGS sequence"/>
</dbReference>
<feature type="region of interest" description="Disordered" evidence="1">
    <location>
        <begin position="1"/>
        <end position="21"/>
    </location>
</feature>
<dbReference type="Gene3D" id="1.25.10.10">
    <property type="entry name" value="Leucine-rich Repeat Variant"/>
    <property type="match status" value="1"/>
</dbReference>
<gene>
    <name evidence="2" type="ORF">LY90DRAFT_114566</name>
</gene>
<comment type="caution">
    <text evidence="2">The sequence shown here is derived from an EMBL/GenBank/DDBJ whole genome shotgun (WGS) entry which is preliminary data.</text>
</comment>
<accession>A0A1Y2EY20</accession>
<dbReference type="OrthoDB" id="2134364at2759"/>